<proteinExistence type="inferred from homology"/>
<feature type="transmembrane region" description="Helical" evidence="6">
    <location>
        <begin position="161"/>
        <end position="180"/>
    </location>
</feature>
<evidence type="ECO:0000256" key="4">
    <source>
        <dbReference type="ARBA" id="ARBA00022989"/>
    </source>
</evidence>
<dbReference type="PANTHER" id="PTHR32322:SF2">
    <property type="entry name" value="EAMA DOMAIN-CONTAINING PROTEIN"/>
    <property type="match status" value="1"/>
</dbReference>
<feature type="transmembrane region" description="Helical" evidence="6">
    <location>
        <begin position="72"/>
        <end position="95"/>
    </location>
</feature>
<sequence length="299" mass="32210">MSTSHKPLDALAVGLMLLLCICWGLQQVAVKVALPIMPSTLQIALRSGAAALLVCVFMLWHRTEFSLSDGTLWPGMVAGVLFAGEFLCVSIGLNYTTASHMSVFLYSAPIFTVLALHWLVPGERLRLIQWLGVLLAFVGIVIALAAGFFDGDATRASLSGDVLGLLAALFWAVTIIVIKTTCLSTAAPSKTLLYQLGMATVLLLGFALATGQASIGRMTDVTWLSLFFQTVVIAFVSFLTWFWMLRRYLASRLTVFSFLTPLFGVGFGVLLLDDPVGWPFAIGAALVLAGIVMVNLRQS</sequence>
<keyword evidence="3 6" id="KW-0812">Transmembrane</keyword>
<name>A0A840RPR5_9BURK</name>
<dbReference type="EMBL" id="JACHHQ010000003">
    <property type="protein sequence ID" value="MBB5199713.1"/>
    <property type="molecule type" value="Genomic_DNA"/>
</dbReference>
<comment type="caution">
    <text evidence="8">The sequence shown here is derived from an EMBL/GenBank/DDBJ whole genome shotgun (WGS) entry which is preliminary data.</text>
</comment>
<feature type="transmembrane region" description="Helical" evidence="6">
    <location>
        <begin position="43"/>
        <end position="60"/>
    </location>
</feature>
<comment type="similarity">
    <text evidence="2">Belongs to the EamA transporter family.</text>
</comment>
<dbReference type="InterPro" id="IPR050638">
    <property type="entry name" value="AA-Vitamin_Transporters"/>
</dbReference>
<evidence type="ECO:0000313" key="9">
    <source>
        <dbReference type="Proteomes" id="UP000571084"/>
    </source>
</evidence>
<accession>A0A840RPR5</accession>
<feature type="domain" description="EamA" evidence="7">
    <location>
        <begin position="159"/>
        <end position="295"/>
    </location>
</feature>
<dbReference type="SUPFAM" id="SSF103481">
    <property type="entry name" value="Multidrug resistance efflux transporter EmrE"/>
    <property type="match status" value="2"/>
</dbReference>
<protein>
    <submittedName>
        <fullName evidence="8">Drug/metabolite transporter (DMT)-like permease</fullName>
    </submittedName>
</protein>
<reference evidence="8 9" key="1">
    <citation type="submission" date="2020-08" db="EMBL/GenBank/DDBJ databases">
        <title>Genomic Encyclopedia of Type Strains, Phase IV (KMG-IV): sequencing the most valuable type-strain genomes for metagenomic binning, comparative biology and taxonomic classification.</title>
        <authorList>
            <person name="Goeker M."/>
        </authorList>
    </citation>
    <scope>NUCLEOTIDE SEQUENCE [LARGE SCALE GENOMIC DNA]</scope>
    <source>
        <strain evidence="8 9">DSM 23240</strain>
    </source>
</reference>
<feature type="domain" description="EamA" evidence="7">
    <location>
        <begin position="12"/>
        <end position="143"/>
    </location>
</feature>
<evidence type="ECO:0000259" key="7">
    <source>
        <dbReference type="Pfam" id="PF00892"/>
    </source>
</evidence>
<evidence type="ECO:0000256" key="6">
    <source>
        <dbReference type="SAM" id="Phobius"/>
    </source>
</evidence>
<evidence type="ECO:0000256" key="5">
    <source>
        <dbReference type="ARBA" id="ARBA00023136"/>
    </source>
</evidence>
<evidence type="ECO:0000256" key="2">
    <source>
        <dbReference type="ARBA" id="ARBA00007362"/>
    </source>
</evidence>
<dbReference type="InterPro" id="IPR037185">
    <property type="entry name" value="EmrE-like"/>
</dbReference>
<dbReference type="RefSeq" id="WP_168056107.1">
    <property type="nucleotide sequence ID" value="NZ_JAAOZT010000009.1"/>
</dbReference>
<feature type="transmembrane region" description="Helical" evidence="6">
    <location>
        <begin position="221"/>
        <end position="243"/>
    </location>
</feature>
<evidence type="ECO:0000256" key="3">
    <source>
        <dbReference type="ARBA" id="ARBA00022692"/>
    </source>
</evidence>
<dbReference type="Proteomes" id="UP000571084">
    <property type="component" value="Unassembled WGS sequence"/>
</dbReference>
<dbReference type="InterPro" id="IPR000620">
    <property type="entry name" value="EamA_dom"/>
</dbReference>
<gene>
    <name evidence="8" type="ORF">HNR39_001545</name>
</gene>
<dbReference type="Pfam" id="PF00892">
    <property type="entry name" value="EamA"/>
    <property type="match status" value="2"/>
</dbReference>
<organism evidence="8 9">
    <name type="scientific">Glaciimonas immobilis</name>
    <dbReference type="NCBI Taxonomy" id="728004"/>
    <lineage>
        <taxon>Bacteria</taxon>
        <taxon>Pseudomonadati</taxon>
        <taxon>Pseudomonadota</taxon>
        <taxon>Betaproteobacteria</taxon>
        <taxon>Burkholderiales</taxon>
        <taxon>Oxalobacteraceae</taxon>
        <taxon>Glaciimonas</taxon>
    </lineage>
</organism>
<dbReference type="Gene3D" id="1.10.3730.20">
    <property type="match status" value="1"/>
</dbReference>
<feature type="transmembrane region" description="Helical" evidence="6">
    <location>
        <begin position="255"/>
        <end position="272"/>
    </location>
</feature>
<evidence type="ECO:0000313" key="8">
    <source>
        <dbReference type="EMBL" id="MBB5199713.1"/>
    </source>
</evidence>
<comment type="subcellular location">
    <subcellularLocation>
        <location evidence="1">Membrane</location>
        <topology evidence="1">Multi-pass membrane protein</topology>
    </subcellularLocation>
</comment>
<keyword evidence="5 6" id="KW-0472">Membrane</keyword>
<feature type="transmembrane region" description="Helical" evidence="6">
    <location>
        <begin position="101"/>
        <end position="120"/>
    </location>
</feature>
<keyword evidence="4 6" id="KW-1133">Transmembrane helix</keyword>
<evidence type="ECO:0000256" key="1">
    <source>
        <dbReference type="ARBA" id="ARBA00004141"/>
    </source>
</evidence>
<feature type="transmembrane region" description="Helical" evidence="6">
    <location>
        <begin position="192"/>
        <end position="215"/>
    </location>
</feature>
<dbReference type="GO" id="GO:0016020">
    <property type="term" value="C:membrane"/>
    <property type="evidence" value="ECO:0007669"/>
    <property type="project" value="UniProtKB-SubCell"/>
</dbReference>
<keyword evidence="9" id="KW-1185">Reference proteome</keyword>
<feature type="transmembrane region" description="Helical" evidence="6">
    <location>
        <begin position="278"/>
        <end position="296"/>
    </location>
</feature>
<dbReference type="AlphaFoldDB" id="A0A840RPR5"/>
<dbReference type="PANTHER" id="PTHR32322">
    <property type="entry name" value="INNER MEMBRANE TRANSPORTER"/>
    <property type="match status" value="1"/>
</dbReference>
<feature type="transmembrane region" description="Helical" evidence="6">
    <location>
        <begin position="127"/>
        <end position="149"/>
    </location>
</feature>